<reference evidence="1 4" key="2">
    <citation type="submission" date="2023-11" db="EMBL/GenBank/DDBJ databases">
        <title>MicrobeMod: A computational toolkit for identifying prokaryotic methylation and restriction-modification with nanopore sequencing.</title>
        <authorList>
            <person name="Crits-Christoph A."/>
            <person name="Kang S.C."/>
            <person name="Lee H."/>
            <person name="Ostrov N."/>
        </authorList>
    </citation>
    <scope>NUCLEOTIDE SEQUENCE [LARGE SCALE GENOMIC DNA]</scope>
    <source>
        <strain evidence="1 4">ATCC 29145</strain>
    </source>
</reference>
<organism evidence="2 3">
    <name type="scientific">Azospirillum brasilense</name>
    <dbReference type="NCBI Taxonomy" id="192"/>
    <lineage>
        <taxon>Bacteria</taxon>
        <taxon>Pseudomonadati</taxon>
        <taxon>Pseudomonadota</taxon>
        <taxon>Alphaproteobacteria</taxon>
        <taxon>Rhodospirillales</taxon>
        <taxon>Azospirillaceae</taxon>
        <taxon>Azospirillum</taxon>
    </lineage>
</organism>
<evidence type="ECO:0000313" key="1">
    <source>
        <dbReference type="EMBL" id="MDX5951999.1"/>
    </source>
</evidence>
<accession>A0A0P0F3G5</accession>
<dbReference type="EMBL" id="JAWXYC010000003">
    <property type="protein sequence ID" value="MDX5951999.1"/>
    <property type="molecule type" value="Genomic_DNA"/>
</dbReference>
<keyword evidence="2" id="KW-0614">Plasmid</keyword>
<dbReference type="GeneID" id="56451484"/>
<reference evidence="2 3" key="1">
    <citation type="submission" date="2018-09" db="EMBL/GenBank/DDBJ databases">
        <title>Whole genome based analysis of evolution and adaptive divergence in Indian and Brazilian strains of Azospirillum brasilense.</title>
        <authorList>
            <person name="Singh C."/>
            <person name="Tripathi A.K."/>
        </authorList>
    </citation>
    <scope>NUCLEOTIDE SEQUENCE [LARGE SCALE GENOMIC DNA]</scope>
    <source>
        <strain evidence="2 3">MTCC4038</strain>
        <plasmid evidence="2 3">p1</plasmid>
    </source>
</reference>
<protein>
    <submittedName>
        <fullName evidence="2">Uncharacterized protein</fullName>
    </submittedName>
</protein>
<dbReference type="EMBL" id="CP032340">
    <property type="protein sequence ID" value="QCO10731.1"/>
    <property type="molecule type" value="Genomic_DNA"/>
</dbReference>
<proteinExistence type="predicted"/>
<evidence type="ECO:0000313" key="2">
    <source>
        <dbReference type="EMBL" id="QCO10731.1"/>
    </source>
</evidence>
<geneLocation type="plasmid" evidence="2 3">
    <name>p1</name>
</geneLocation>
<dbReference type="Proteomes" id="UP001277471">
    <property type="component" value="Unassembled WGS sequence"/>
</dbReference>
<name>A0A0P0F3G5_AZOBR</name>
<dbReference type="AlphaFoldDB" id="A0A0P0F3G5"/>
<keyword evidence="4" id="KW-1185">Reference proteome</keyword>
<dbReference type="KEGG" id="abf:AMK58_20495"/>
<gene>
    <name evidence="2" type="ORF">D3868_16800</name>
    <name evidence="1" type="ORF">SIM66_12450</name>
</gene>
<sequence>MIFETRHLVFTNSALKKAFGWYQKVPNQTDLPLGLIASVVPKSDGGVVVMVQQGAAKVRDVAFMPSKTLGILLLFCRRQKIPIPRDADKDIFPSDDGIMLTIRGSCSTTAPPP</sequence>
<dbReference type="RefSeq" id="WP_035678243.1">
    <property type="nucleotide sequence ID" value="NZ_CP012915.1"/>
</dbReference>
<dbReference type="Proteomes" id="UP000298774">
    <property type="component" value="Plasmid p1"/>
</dbReference>
<evidence type="ECO:0000313" key="4">
    <source>
        <dbReference type="Proteomes" id="UP001277471"/>
    </source>
</evidence>
<evidence type="ECO:0000313" key="3">
    <source>
        <dbReference type="Proteomes" id="UP000298774"/>
    </source>
</evidence>